<dbReference type="Proteomes" id="UP001162060">
    <property type="component" value="Unassembled WGS sequence"/>
</dbReference>
<comment type="caution">
    <text evidence="2">The sequence shown here is derived from an EMBL/GenBank/DDBJ whole genome shotgun (WGS) entry which is preliminary data.</text>
</comment>
<reference evidence="2" key="1">
    <citation type="submission" date="2024-01" db="EMBL/GenBank/DDBJ databases">
        <authorList>
            <person name="Webb A."/>
        </authorList>
    </citation>
    <scope>NUCLEOTIDE SEQUENCE</scope>
    <source>
        <strain evidence="2">Pm1</strain>
    </source>
</reference>
<proteinExistence type="predicted"/>
<organism evidence="2 3">
    <name type="scientific">Peronospora matthiolae</name>
    <dbReference type="NCBI Taxonomy" id="2874970"/>
    <lineage>
        <taxon>Eukaryota</taxon>
        <taxon>Sar</taxon>
        <taxon>Stramenopiles</taxon>
        <taxon>Oomycota</taxon>
        <taxon>Peronosporomycetes</taxon>
        <taxon>Peronosporales</taxon>
        <taxon>Peronosporaceae</taxon>
        <taxon>Peronospora</taxon>
    </lineage>
</organism>
<feature type="compositionally biased region" description="Basic and acidic residues" evidence="1">
    <location>
        <begin position="170"/>
        <end position="179"/>
    </location>
</feature>
<gene>
    <name evidence="2" type="ORF">PM001_LOCUS21265</name>
</gene>
<evidence type="ECO:0000256" key="1">
    <source>
        <dbReference type="SAM" id="MobiDB-lite"/>
    </source>
</evidence>
<accession>A0AAV1UNL0</accession>
<evidence type="ECO:0000313" key="2">
    <source>
        <dbReference type="EMBL" id="CAK7936115.1"/>
    </source>
</evidence>
<feature type="region of interest" description="Disordered" evidence="1">
    <location>
        <begin position="148"/>
        <end position="179"/>
    </location>
</feature>
<protein>
    <recommendedName>
        <fullName evidence="4">CCHC-type domain-containing protein</fullName>
    </recommendedName>
</protein>
<sequence>MSRVFAPPNQSYRVHSRFPADRKGKRELPDFVQELQTLIAAMQLDPLPEQVRVIILMEGLRTGIERTEVFRVHPSTFEGAVDIVLNAEFNFKAARYGTHGQAQRAFDRAEPMDLSHAEDKEKDLLAVKQQRNIRRCYMCGSIKHLRPQCPLRKPRQSRPSRNPPPNPKVGTERENGSSQ</sequence>
<dbReference type="AlphaFoldDB" id="A0AAV1UNL0"/>
<name>A0AAV1UNL0_9STRA</name>
<evidence type="ECO:0008006" key="4">
    <source>
        <dbReference type="Google" id="ProtNLM"/>
    </source>
</evidence>
<evidence type="ECO:0000313" key="3">
    <source>
        <dbReference type="Proteomes" id="UP001162060"/>
    </source>
</evidence>
<dbReference type="EMBL" id="CAKLBY020000223">
    <property type="protein sequence ID" value="CAK7936115.1"/>
    <property type="molecule type" value="Genomic_DNA"/>
</dbReference>